<dbReference type="SMART" id="SM00292">
    <property type="entry name" value="BRCT"/>
    <property type="match status" value="1"/>
</dbReference>
<dbReference type="Pfam" id="PF16589">
    <property type="entry name" value="BRCT_2"/>
    <property type="match status" value="1"/>
</dbReference>
<dbReference type="SUPFAM" id="SSF52113">
    <property type="entry name" value="BRCT domain"/>
    <property type="match status" value="1"/>
</dbReference>
<keyword evidence="4" id="KW-0539">Nucleus</keyword>
<dbReference type="Proteomes" id="UP000694865">
    <property type="component" value="Unplaced"/>
</dbReference>
<dbReference type="InterPro" id="IPR001357">
    <property type="entry name" value="BRCT_dom"/>
</dbReference>
<dbReference type="PANTHER" id="PTHR12221">
    <property type="entry name" value="PESCADILLO - RELATED"/>
    <property type="match status" value="1"/>
</dbReference>
<organism evidence="7 8">
    <name type="scientific">Saccoglossus kowalevskii</name>
    <name type="common">Acorn worm</name>
    <dbReference type="NCBI Taxonomy" id="10224"/>
    <lineage>
        <taxon>Eukaryota</taxon>
        <taxon>Metazoa</taxon>
        <taxon>Hemichordata</taxon>
        <taxon>Enteropneusta</taxon>
        <taxon>Harrimaniidae</taxon>
        <taxon>Saccoglossus</taxon>
    </lineage>
</organism>
<evidence type="ECO:0000256" key="2">
    <source>
        <dbReference type="ARBA" id="ARBA00022517"/>
    </source>
</evidence>
<evidence type="ECO:0000313" key="7">
    <source>
        <dbReference type="Proteomes" id="UP000694865"/>
    </source>
</evidence>
<keyword evidence="2" id="KW-0690">Ribosome biogenesis</keyword>
<feature type="domain" description="BRCT" evidence="6">
    <location>
        <begin position="182"/>
        <end position="275"/>
    </location>
</feature>
<feature type="region of interest" description="Disordered" evidence="5">
    <location>
        <begin position="387"/>
        <end position="410"/>
    </location>
</feature>
<dbReference type="Gene3D" id="3.40.50.10190">
    <property type="entry name" value="BRCT domain"/>
    <property type="match status" value="1"/>
</dbReference>
<keyword evidence="7" id="KW-1185">Reference proteome</keyword>
<evidence type="ECO:0000259" key="6">
    <source>
        <dbReference type="PROSITE" id="PS50172"/>
    </source>
</evidence>
<evidence type="ECO:0000256" key="5">
    <source>
        <dbReference type="SAM" id="MobiDB-lite"/>
    </source>
</evidence>
<accession>A0ABM0MFU7</accession>
<feature type="compositionally biased region" description="Basic and acidic residues" evidence="5">
    <location>
        <begin position="387"/>
        <end position="403"/>
    </location>
</feature>
<evidence type="ECO:0000256" key="1">
    <source>
        <dbReference type="ARBA" id="ARBA00004123"/>
    </source>
</evidence>
<dbReference type="InterPro" id="IPR010613">
    <property type="entry name" value="PES"/>
</dbReference>
<reference evidence="8" key="1">
    <citation type="submission" date="2025-08" db="UniProtKB">
        <authorList>
            <consortium name="RefSeq"/>
        </authorList>
    </citation>
    <scope>IDENTIFICATION</scope>
    <source>
        <tissue evidence="8">Testes</tissue>
    </source>
</reference>
<dbReference type="Pfam" id="PF06732">
    <property type="entry name" value="Pescadillo_N"/>
    <property type="match status" value="1"/>
</dbReference>
<feature type="region of interest" description="Disordered" evidence="5">
    <location>
        <begin position="294"/>
        <end position="319"/>
    </location>
</feature>
<evidence type="ECO:0000313" key="8">
    <source>
        <dbReference type="RefSeq" id="XP_006818888.1"/>
    </source>
</evidence>
<proteinExistence type="predicted"/>
<dbReference type="PROSITE" id="PS50172">
    <property type="entry name" value="BRCT"/>
    <property type="match status" value="1"/>
</dbReference>
<dbReference type="CDD" id="cd17709">
    <property type="entry name" value="BRCT_pescadillo_like"/>
    <property type="match status" value="1"/>
</dbReference>
<dbReference type="InterPro" id="IPR036420">
    <property type="entry name" value="BRCT_dom_sf"/>
</dbReference>
<gene>
    <name evidence="8" type="primary">LOC100376882</name>
</gene>
<dbReference type="PANTHER" id="PTHR12221:SF6">
    <property type="entry name" value="PESCADILLO HOMOLOG"/>
    <property type="match status" value="1"/>
</dbReference>
<name>A0ABM0MFU7_SACKO</name>
<keyword evidence="3" id="KW-0698">rRNA processing</keyword>
<dbReference type="GeneID" id="100376882"/>
<sequence length="410" mass="47851">MCFLFATFPRSRAVHVELIELCRRLTIEFMHYVIVARALRKVFISIKGIYYQVEIQGQKVTWLVPHHFAYTKPKDVDFKVMATFIEFYNTLLGFVNFRMYHSINLHYPPKLTISEGLGQGDSAYCLGTEVTEQRLAALSQTLAAVAKDTGEDEVQGDEFPAGGSDDPEMIEKAKEEEEKLKALKNLFSNCKFFLSREVPRESLTFIIRCFGGLVSWDKIICMGATYEEKDESITHQIVDRPNQEKQYLSRYYLQPQWVFDSVNAGTLLPVEDYFVGTLLPPHLSPFVEEKEGEYVPPEKQALSAKHKQDEEQEEEAMMEDSVKVKKPKKRKRKMKVEAGKVELEDENRIKENDQKEERKLAEMMIPKKRKRLYNKIMYKKKMEAKEARKLAEKRKQYDQEVRSQKKKLKA</sequence>
<dbReference type="RefSeq" id="XP_006818888.1">
    <property type="nucleotide sequence ID" value="XM_006818825.1"/>
</dbReference>
<evidence type="ECO:0000256" key="3">
    <source>
        <dbReference type="ARBA" id="ARBA00022552"/>
    </source>
</evidence>
<comment type="subcellular location">
    <subcellularLocation>
        <location evidence="1">Nucleus</location>
    </subcellularLocation>
</comment>
<protein>
    <submittedName>
        <fullName evidence="8">Pescadillo homolog</fullName>
    </submittedName>
</protein>
<evidence type="ECO:0000256" key="4">
    <source>
        <dbReference type="ARBA" id="ARBA00023242"/>
    </source>
</evidence>